<evidence type="ECO:0000256" key="2">
    <source>
        <dbReference type="ARBA" id="ARBA00022450"/>
    </source>
</evidence>
<reference evidence="9" key="1">
    <citation type="journal article" date="2019" name="Int. J. Syst. Evol. Microbiol.">
        <title>The Global Catalogue of Microorganisms (GCM) 10K type strain sequencing project: providing services to taxonomists for standard genome sequencing and annotation.</title>
        <authorList>
            <consortium name="The Broad Institute Genomics Platform"/>
            <consortium name="The Broad Institute Genome Sequencing Center for Infectious Disease"/>
            <person name="Wu L."/>
            <person name="Ma J."/>
        </authorList>
    </citation>
    <scope>NUCLEOTIDE SEQUENCE [LARGE SCALE GENOMIC DNA]</scope>
    <source>
        <strain evidence="9">DT72</strain>
    </source>
</reference>
<dbReference type="InterPro" id="IPR036736">
    <property type="entry name" value="ACP-like_sf"/>
</dbReference>
<dbReference type="NCBIfam" id="TIGR01733">
    <property type="entry name" value="AA-adenyl-dom"/>
    <property type="match status" value="2"/>
</dbReference>
<dbReference type="Proteomes" id="UP001597286">
    <property type="component" value="Unassembled WGS sequence"/>
</dbReference>
<keyword evidence="2" id="KW-0596">Phosphopantetheine</keyword>
<dbReference type="InterPro" id="IPR009081">
    <property type="entry name" value="PP-bd_ACP"/>
</dbReference>
<feature type="domain" description="Carrier" evidence="7">
    <location>
        <begin position="992"/>
        <end position="1070"/>
    </location>
</feature>
<dbReference type="Gene3D" id="3.30.559.30">
    <property type="entry name" value="Nonribosomal peptide synthetase, condensation domain"/>
    <property type="match status" value="3"/>
</dbReference>
<feature type="region of interest" description="Disordered" evidence="6">
    <location>
        <begin position="1"/>
        <end position="24"/>
    </location>
</feature>
<proteinExistence type="predicted"/>
<evidence type="ECO:0000256" key="5">
    <source>
        <dbReference type="ARBA" id="ARBA00023194"/>
    </source>
</evidence>
<dbReference type="InterPro" id="IPR010071">
    <property type="entry name" value="AA_adenyl_dom"/>
</dbReference>
<dbReference type="Gene3D" id="3.30.300.30">
    <property type="match status" value="2"/>
</dbReference>
<accession>A0ABW4PBS9</accession>
<dbReference type="Gene3D" id="3.40.50.980">
    <property type="match status" value="4"/>
</dbReference>
<dbReference type="InterPro" id="IPR023213">
    <property type="entry name" value="CAT-like_dom_sf"/>
</dbReference>
<protein>
    <submittedName>
        <fullName evidence="8">Amino acid adenylation domain-containing protein</fullName>
    </submittedName>
</protein>
<evidence type="ECO:0000256" key="3">
    <source>
        <dbReference type="ARBA" id="ARBA00022553"/>
    </source>
</evidence>
<dbReference type="SUPFAM" id="SSF56801">
    <property type="entry name" value="Acetyl-CoA synthetase-like"/>
    <property type="match status" value="2"/>
</dbReference>
<keyword evidence="5" id="KW-0045">Antibiotic biosynthesis</keyword>
<dbReference type="Pfam" id="PF13193">
    <property type="entry name" value="AMP-binding_C"/>
    <property type="match status" value="2"/>
</dbReference>
<dbReference type="SUPFAM" id="SSF47336">
    <property type="entry name" value="ACP-like"/>
    <property type="match status" value="2"/>
</dbReference>
<evidence type="ECO:0000313" key="8">
    <source>
        <dbReference type="EMBL" id="MFD1815431.1"/>
    </source>
</evidence>
<keyword evidence="3" id="KW-0597">Phosphoprotein</keyword>
<dbReference type="PROSITE" id="PS00455">
    <property type="entry name" value="AMP_BINDING"/>
    <property type="match status" value="1"/>
</dbReference>
<evidence type="ECO:0000256" key="4">
    <source>
        <dbReference type="ARBA" id="ARBA00022737"/>
    </source>
</evidence>
<comment type="caution">
    <text evidence="8">The sequence shown here is derived from an EMBL/GenBank/DDBJ whole genome shotgun (WGS) entry which is preliminary data.</text>
</comment>
<dbReference type="InterPro" id="IPR020845">
    <property type="entry name" value="AMP-binding_CS"/>
</dbReference>
<dbReference type="InterPro" id="IPR006162">
    <property type="entry name" value="Ppantetheine_attach_site"/>
</dbReference>
<dbReference type="PANTHER" id="PTHR45527">
    <property type="entry name" value="NONRIBOSOMAL PEPTIDE SYNTHETASE"/>
    <property type="match status" value="1"/>
</dbReference>
<keyword evidence="4" id="KW-0677">Repeat</keyword>
<dbReference type="SMART" id="SM00823">
    <property type="entry name" value="PKS_PP"/>
    <property type="match status" value="2"/>
</dbReference>
<dbReference type="InterPro" id="IPR010060">
    <property type="entry name" value="NRPS_synth"/>
</dbReference>
<keyword evidence="9" id="KW-1185">Reference proteome</keyword>
<dbReference type="InterPro" id="IPR045851">
    <property type="entry name" value="AMP-bd_C_sf"/>
</dbReference>
<dbReference type="Gene3D" id="3.30.559.10">
    <property type="entry name" value="Chloramphenicol acetyltransferase-like domain"/>
    <property type="match status" value="3"/>
</dbReference>
<dbReference type="InterPro" id="IPR001242">
    <property type="entry name" value="Condensation_dom"/>
</dbReference>
<name>A0ABW4PBS9_9NOCA</name>
<comment type="cofactor">
    <cofactor evidence="1">
        <name>pantetheine 4'-phosphate</name>
        <dbReference type="ChEBI" id="CHEBI:47942"/>
    </cofactor>
</comment>
<dbReference type="EMBL" id="JBHUFB010000020">
    <property type="protein sequence ID" value="MFD1815431.1"/>
    <property type="molecule type" value="Genomic_DNA"/>
</dbReference>
<dbReference type="Gene3D" id="2.30.38.10">
    <property type="entry name" value="Luciferase, Domain 3"/>
    <property type="match status" value="2"/>
</dbReference>
<dbReference type="Pfam" id="PF00550">
    <property type="entry name" value="PP-binding"/>
    <property type="match status" value="2"/>
</dbReference>
<feature type="domain" description="Carrier" evidence="7">
    <location>
        <begin position="2034"/>
        <end position="2108"/>
    </location>
</feature>
<gene>
    <name evidence="8" type="ORF">ACFSJG_24695</name>
</gene>
<dbReference type="PROSITE" id="PS00012">
    <property type="entry name" value="PHOSPHOPANTETHEINE"/>
    <property type="match status" value="2"/>
</dbReference>
<dbReference type="InterPro" id="IPR025110">
    <property type="entry name" value="AMP-bd_C"/>
</dbReference>
<feature type="compositionally biased region" description="Polar residues" evidence="6">
    <location>
        <begin position="1"/>
        <end position="17"/>
    </location>
</feature>
<dbReference type="InterPro" id="IPR020806">
    <property type="entry name" value="PKS_PP-bd"/>
</dbReference>
<evidence type="ECO:0000259" key="7">
    <source>
        <dbReference type="PROSITE" id="PS50075"/>
    </source>
</evidence>
<dbReference type="RefSeq" id="WP_378487857.1">
    <property type="nucleotide sequence ID" value="NZ_JBHUFB010000020.1"/>
</dbReference>
<dbReference type="CDD" id="cd05930">
    <property type="entry name" value="A_NRPS"/>
    <property type="match status" value="2"/>
</dbReference>
<dbReference type="SUPFAM" id="SSF52777">
    <property type="entry name" value="CoA-dependent acyltransferases"/>
    <property type="match status" value="6"/>
</dbReference>
<organism evidence="8 9">
    <name type="scientific">Rhodococcus gannanensis</name>
    <dbReference type="NCBI Taxonomy" id="1960308"/>
    <lineage>
        <taxon>Bacteria</taxon>
        <taxon>Bacillati</taxon>
        <taxon>Actinomycetota</taxon>
        <taxon>Actinomycetes</taxon>
        <taxon>Mycobacteriales</taxon>
        <taxon>Nocardiaceae</taxon>
        <taxon>Rhodococcus</taxon>
    </lineage>
</organism>
<evidence type="ECO:0000256" key="1">
    <source>
        <dbReference type="ARBA" id="ARBA00001957"/>
    </source>
</evidence>
<dbReference type="CDD" id="cd19540">
    <property type="entry name" value="LCL_NRPS-like"/>
    <property type="match status" value="1"/>
</dbReference>
<dbReference type="Pfam" id="PF00501">
    <property type="entry name" value="AMP-binding"/>
    <property type="match status" value="2"/>
</dbReference>
<dbReference type="PANTHER" id="PTHR45527:SF1">
    <property type="entry name" value="FATTY ACID SYNTHASE"/>
    <property type="match status" value="1"/>
</dbReference>
<sequence length="2596" mass="273939">MSRQSASQKPVTQQPASRKSALQDIVPLSPLQESLIFGATSGPTGDGSTSHPETPDLYLVYSVLDIDGPLDTDRLRTAADALVDRHSALRTCFRRRKDGRYAGLVVGGVTPSWREVDLSSADESDRERAWTEEIRAIESSHFDVATPPLVRFVVAQLRPDRWRIALVFHHAVVDGWSTPILVRELFALYAGDPLPPVRPFTDHLTRLAGLDRTAADRAWRDVLTGAEPTLLTEPGSTLIARGDERIAVSVPDLARHGLASVARAHGVTSSTVLHCAWALVLARTLGRHDVVFGSTVSGRDPELDGVESMVGLFINTVPVRVTLEVGDDVSTLLTRAQRSSARVMDHQYLPLAETSAHGGNTELFDSLVIFESYPSDRSALDALMARSGLTLTGTAGTDRTNFPVTLFAGTVDGATTVQLAFDPALVDRGTAAVLAQRLSSALSALCGDGSAAAQPGSAIAHPGGTAAVREFHLLTPAEHAAAVRNPDHLLPGTRIDLDAAMSEVARAHPDRPALVCGGIAVTYGEFDHRVGVLAHRLQAAGVRLGDVVAVAVPRSADMVVALFAAMRCGAAYLPLDPAHPRDRIDYVLADSGASVIVTAGGSVVESSLTTVDLATADHDAAACPSGNLPARDGAEAAYVIYTSGTTGRPKGVVVPADALANFVDDMCGRLRIDAERRVLAVTTVSFDIAVLELLAPLSRGAFVTIATDDEVRDPALVHALAAEHRVNLVQATPSWWDAVLAHDESGFPKGVDVLVGGEAVPDRLADALASRAASVTNMYGPTETTVWSTTARITSGAPVRIGAPIANTSVRVLDSHLTPSAPGAPGELYIGGLGVARGYHGRPGLTATRFVADPYGPSGTRMYRTGDVATSHRTSDSQAGPLQYLGRTDHQLKIRGYRVEPGEVESALEACQGVDAAVVVARADAAGTARLVAYVVAEAGPAELLRHLRDTVPPYMVPSLVVPLAAFPLTANGKIDRAALPEPNFASHGGRAPGNDVERTLCSLFAEILGVDSAVALGVDADFFDLGGHSLSATRLVGRIATDLGVTMPVRTVFDHPTVAELARAATTDSVVLPPIRTAPSDADVPLSFSQLRLWFLSHLQPGAVYNVPFALRTSDPVDDRALAAALRDVTSRHDALHTVVDEVDGAPRPRLLSPDVPLHVESVTEDTLPDAVRAAAGHPFDLASEPPIRATLLRLPGGDTVFVLALHHIATDDWSGRILLRDLAAAYRHRCVDIDSPSPLPVPEVTYRDYARWQRDLLTDEAGALARQRDHWVATLADLPDEIPLPTDRPRPPTTEYAGGTVSITLDRSLSAALHRTARAHRVTPFMFAHAAVAVLLSAMGSGTDIPVGTPVSGRVDPALDGVVGMFVNTVVLRTDLTGNPTFGDVLARVRDTDLAAMSHQDLPFDALVDALNPPRALGRHPLFQVLVDYQRTDGTEHADVLGPSGRRVEFGVGTAKFDLAVALVENTADGTVTFSVDYATDLFDEGTVQALTRRLAAVVEQVTTDSTTPLSRLTVLVDGEPARLDGGAVDAAAGGSLARVLSDTVARHADATALVGHDRSLTFAELDAESAALARVLRARGAGPEVGVGVALPRSVEAVVAFWAVVRAGGMFVPLDPSYPADRLAGMVEDAEIRQIVTSSACSHVLQSLPGVEAVLVDATCDPAWDTDLPAIQPDSGLYTIFTSGSTGRPKGVVVTHRAAASLLTAYRETILADARPTGRVLSTYSMSFDSSLALMTWMFDGHTLHLPDDDVARDAAATVRYVREHRIDHVDTVPAMMAALLDEGLVTDPSNRPRSLTVGGDATRGGLWNRLADTGTVARNFYGPTESTVDTTFAVITAGTDVNIGHPLPGRTVTILDDWLRPVPTGVPGELYVTGTGLARGYVGAPGLTAARFVADPTGGGVRLYRTGDLVRCRPDGALEFLGRADDQIKVRGHRIELGEVEAALAACDGVEDAVAAVVAGEAEGSVPRLVGYVRGSVDAAAVRAQLTARLPEHMVPVHIEVVDSFALTANGKIDRRALPEPVFASASPTEPRTEREALVCAVFARTLGVSQVGADDDFFALGGDSIVSIQVVSRLRSEGLVVTARQVFECRTPAALALVADSASAAVTRRRHEPVGDVPLTPIVLDALARGPLTARYVQARLLTAPDGMTVATLTAAVQCLIDTHPMLRSVLTVDDNRWHVPDTGDAADHVTRVDLTTAADPAAAMAQATENAYAAVHPGRPLRVVFFDAGPAESGRVLIAAHHLVVDGVSWRILVPDLKSAWEDVAAGREPTLPQPVTSFRDWALSLRELAESDTTTAQLAQWRRVSEAPAGRAIGSRALDPSVDTVGSCRTRTVLTDPAVTEAILVDLPALFRSRVDDVLLTALNLATAATTGSTTLRLDLEGHGRSEHLVAGADLSRTVGWFTSMFPVALDMGDVDLADALAGGPSAGIAVERTRAGLHAVPEERIGFGLARYLRDALPGHSTPEVVFNYLGRATAGEAPGGAWSGAPEEGPFSGSVDPAMPLDHLIEVNAVTVDSTDGPRLHCEFSAAAASVDESTLRRLTDSWADALAGLARHAADPDAGGYTASDMTFAGLDDDELADLEAELDIL</sequence>
<dbReference type="PROSITE" id="PS50075">
    <property type="entry name" value="CARRIER"/>
    <property type="match status" value="2"/>
</dbReference>
<evidence type="ECO:0000256" key="6">
    <source>
        <dbReference type="SAM" id="MobiDB-lite"/>
    </source>
</evidence>
<dbReference type="InterPro" id="IPR000873">
    <property type="entry name" value="AMP-dep_synth/lig_dom"/>
</dbReference>
<dbReference type="Pfam" id="PF00668">
    <property type="entry name" value="Condensation"/>
    <property type="match status" value="3"/>
</dbReference>
<dbReference type="NCBIfam" id="TIGR01720">
    <property type="entry name" value="NRPS-para261"/>
    <property type="match status" value="1"/>
</dbReference>
<evidence type="ECO:0000313" key="9">
    <source>
        <dbReference type="Proteomes" id="UP001597286"/>
    </source>
</evidence>
<dbReference type="Gene3D" id="1.10.1200.10">
    <property type="entry name" value="ACP-like"/>
    <property type="match status" value="2"/>
</dbReference>